<dbReference type="GO" id="GO:0004540">
    <property type="term" value="F:RNA nuclease activity"/>
    <property type="evidence" value="ECO:0007669"/>
    <property type="project" value="InterPro"/>
</dbReference>
<accession>A0A6J6T544</accession>
<feature type="region of interest" description="Disordered" evidence="3">
    <location>
        <begin position="42"/>
        <end position="70"/>
    </location>
</feature>
<keyword evidence="4" id="KW-1133">Transmembrane helix</keyword>
<evidence type="ECO:0000313" key="5">
    <source>
        <dbReference type="EMBL" id="CAB4742084.1"/>
    </source>
</evidence>
<name>A0A6J6T544_9ZZZZ</name>
<gene>
    <name evidence="5" type="ORF">UFOPK2761_01389</name>
</gene>
<keyword evidence="4" id="KW-0812">Transmembrane</keyword>
<feature type="transmembrane region" description="Helical" evidence="4">
    <location>
        <begin position="20"/>
        <end position="37"/>
    </location>
</feature>
<proteinExistence type="predicted"/>
<evidence type="ECO:0000256" key="2">
    <source>
        <dbReference type="ARBA" id="ARBA00022801"/>
    </source>
</evidence>
<evidence type="ECO:0000256" key="3">
    <source>
        <dbReference type="SAM" id="MobiDB-lite"/>
    </source>
</evidence>
<keyword evidence="1" id="KW-0540">Nuclease</keyword>
<protein>
    <submittedName>
        <fullName evidence="5">Unannotated protein</fullName>
    </submittedName>
</protein>
<reference evidence="5" key="1">
    <citation type="submission" date="2020-05" db="EMBL/GenBank/DDBJ databases">
        <authorList>
            <person name="Chiriac C."/>
            <person name="Salcher M."/>
            <person name="Ghai R."/>
            <person name="Kavagutti S V."/>
        </authorList>
    </citation>
    <scope>NUCLEOTIDE SEQUENCE</scope>
</reference>
<organism evidence="5">
    <name type="scientific">freshwater metagenome</name>
    <dbReference type="NCBI Taxonomy" id="449393"/>
    <lineage>
        <taxon>unclassified sequences</taxon>
        <taxon>metagenomes</taxon>
        <taxon>ecological metagenomes</taxon>
    </lineage>
</organism>
<evidence type="ECO:0000256" key="1">
    <source>
        <dbReference type="ARBA" id="ARBA00022722"/>
    </source>
</evidence>
<dbReference type="SUPFAM" id="SSF53933">
    <property type="entry name" value="Microbial ribonucleases"/>
    <property type="match status" value="1"/>
</dbReference>
<dbReference type="Gene3D" id="3.10.450.30">
    <property type="entry name" value="Microbial ribonucleases"/>
    <property type="match status" value="1"/>
</dbReference>
<dbReference type="GO" id="GO:0003723">
    <property type="term" value="F:RNA binding"/>
    <property type="evidence" value="ECO:0007669"/>
    <property type="project" value="InterPro"/>
</dbReference>
<evidence type="ECO:0000256" key="4">
    <source>
        <dbReference type="SAM" id="Phobius"/>
    </source>
</evidence>
<dbReference type="AlphaFoldDB" id="A0A6J6T544"/>
<keyword evidence="2" id="KW-0378">Hydrolase</keyword>
<sequence>MVYRLSPENVRPPRGGPSGALAMFLVLAFAVGIWAFAGGDPGSRTGGSPGDVSTTMTEVPPTQDPESGLPYVAPALLPEAALDVVVALDDTDPPEGSPFDDPAGLLPPQPGAYYTLYPVPPATVAEPGPDRLVVGGAGEIYWSRDGGATFARVGP</sequence>
<dbReference type="InterPro" id="IPR016191">
    <property type="entry name" value="Ribonuclease/ribotoxin"/>
</dbReference>
<dbReference type="EMBL" id="CAEZYQ010000009">
    <property type="protein sequence ID" value="CAB4742084.1"/>
    <property type="molecule type" value="Genomic_DNA"/>
</dbReference>
<dbReference type="GO" id="GO:0016787">
    <property type="term" value="F:hydrolase activity"/>
    <property type="evidence" value="ECO:0007669"/>
    <property type="project" value="UniProtKB-KW"/>
</dbReference>
<keyword evidence="4" id="KW-0472">Membrane</keyword>